<dbReference type="RefSeq" id="WP_221281277.1">
    <property type="nucleotide sequence ID" value="NZ_AP024815.1"/>
</dbReference>
<dbReference type="EMBL" id="AP024815">
    <property type="protein sequence ID" value="BCZ18310.1"/>
    <property type="molecule type" value="Genomic_DNA"/>
</dbReference>
<keyword evidence="4" id="KW-1185">Reference proteome</keyword>
<accession>A0ABM7SEA0</accession>
<evidence type="ECO:0000313" key="3">
    <source>
        <dbReference type="EMBL" id="BCZ18310.1"/>
    </source>
</evidence>
<keyword evidence="3" id="KW-0614">Plasmid</keyword>
<dbReference type="SUPFAM" id="SSF46785">
    <property type="entry name" value="Winged helix' DNA-binding domain"/>
    <property type="match status" value="1"/>
</dbReference>
<dbReference type="InterPro" id="IPR036388">
    <property type="entry name" value="WH-like_DNA-bd_sf"/>
</dbReference>
<dbReference type="InterPro" id="IPR036390">
    <property type="entry name" value="WH_DNA-bd_sf"/>
</dbReference>
<geneLocation type="plasmid" evidence="3 4">
    <name>pNHP190003_1</name>
</geneLocation>
<evidence type="ECO:0000256" key="1">
    <source>
        <dbReference type="ARBA" id="ARBA00038283"/>
    </source>
</evidence>
<dbReference type="Gene3D" id="1.10.10.10">
    <property type="entry name" value="Winged helix-like DNA-binding domain superfamily/Winged helix DNA-binding domain"/>
    <property type="match status" value="2"/>
</dbReference>
<evidence type="ECO:0000259" key="2">
    <source>
        <dbReference type="Pfam" id="PF01051"/>
    </source>
</evidence>
<proteinExistence type="inferred from homology"/>
<evidence type="ECO:0000313" key="4">
    <source>
        <dbReference type="Proteomes" id="UP000826775"/>
    </source>
</evidence>
<dbReference type="Proteomes" id="UP000826775">
    <property type="component" value="Plasmid pNHP190003_1"/>
</dbReference>
<feature type="domain" description="Initiator Rep protein WH1" evidence="2">
    <location>
        <begin position="226"/>
        <end position="378"/>
    </location>
</feature>
<reference evidence="3 4" key="1">
    <citation type="submission" date="2021-07" db="EMBL/GenBank/DDBJ databases">
        <title>Novel Helicobacter sp. Isolated from a dog.</title>
        <authorList>
            <person name="Rimbara E."/>
            <person name="Suzuki M."/>
        </authorList>
    </citation>
    <scope>NUCLEOTIDE SEQUENCE [LARGE SCALE GENOMIC DNA]</scope>
    <source>
        <strain evidence="4">NHP19-003</strain>
        <plasmid evidence="3 4">pNHP190003_1</plasmid>
    </source>
</reference>
<comment type="similarity">
    <text evidence="1">Belongs to the initiator RepB protein family.</text>
</comment>
<dbReference type="InterPro" id="IPR000525">
    <property type="entry name" value="Initiator_Rep_WH1"/>
</dbReference>
<organism evidence="3 4">
    <name type="scientific">Helicobacter gastrocanis</name>
    <dbReference type="NCBI Taxonomy" id="2849641"/>
    <lineage>
        <taxon>Bacteria</taxon>
        <taxon>Pseudomonadati</taxon>
        <taxon>Campylobacterota</taxon>
        <taxon>Epsilonproteobacteria</taxon>
        <taxon>Campylobacterales</taxon>
        <taxon>Helicobacteraceae</taxon>
        <taxon>Helicobacter</taxon>
    </lineage>
</organism>
<protein>
    <recommendedName>
        <fullName evidence="2">Initiator Rep protein WH1 domain-containing protein</fullName>
    </recommendedName>
</protein>
<gene>
    <name evidence="3" type="ORF">NHP190003_15920</name>
</gene>
<dbReference type="Pfam" id="PF21205">
    <property type="entry name" value="Rep3_C"/>
    <property type="match status" value="1"/>
</dbReference>
<name>A0ABM7SEA0_9HELI</name>
<dbReference type="Pfam" id="PF01051">
    <property type="entry name" value="Rep3_N"/>
    <property type="match status" value="1"/>
</dbReference>
<sequence>MDKKNPLYGHVRNLKYDIDALTVLEHETDKSTELYEFILTQKTEKLKKIASFILGHEDEWDQGDIGELDTSKEAIKNIKHFIGIMEGMERLKTTNTRPDIHKSCDDGIKDCIEHIYTAVNTLMECVKKVDTSFHNSSSTQTTPAQPAEVAQIASTEVDNPKNAPQTSLLAHFPQKVVKETPQQEPQLSLMAETLKIHNKTENLTGEAIEYTPVLAKNTRATNPKQVVMHNNIYKVNLGMLGELENNLFFSLFNRLKDKNDTVIRFTPQELKALAGNPHMDNASLRKIVVGLFHNIAGANFDLIIKFADGKSEQNKILFFRRFAIGYDEKKNIEYLDIQVNNPYFTYLLNDLEANFTTMQLQTFLDISGKYAKNLFRLLERFKHATDTRGVFEVNIYKSNLQGFRDFMGIPKSLRMGDIDRQVLNPTLKQLTQKLPTSPYEPPYKSIKVIKNKAKERGARVLGYTFEVTINPAMQELEKAQEKAKAPRLKHFSKKDIKILNSCLHKCVDIVLKDKEGNPFSIPLAIIEQIIPTQDSKALIVQFRAPPFIDGQLEVMQLYQDYTKYCQVCGHDYFTLAFAHMQDLLALIEKTQGRFTTKTTQPQPQTSPIISATQKAQIQSTHGMLAPFFENNAPQHSFKQVKLVDTILSDIDAEVIALFEIINGTDKDFYTAEEHKKHIERFKKDGQECFTHVFSNLQDFYNDFAKNAKPPHTIGAITPNGKKGTTHTFNSAELITYIKSPNTKRVGALFKLIEPSPKDLENAKLYQEKIYIDYFKKSVPNCDAPDCFVYVFENMQELHEWIEKSSQKIPF</sequence>